<proteinExistence type="predicted"/>
<organism evidence="2 3">
    <name type="scientific">Microlunatus phosphovorus (strain ATCC 700054 / DSM 10555 / JCM 9379 / NBRC 101784 / NCIMB 13414 / VKM Ac-1990 / NM-1)</name>
    <dbReference type="NCBI Taxonomy" id="1032480"/>
    <lineage>
        <taxon>Bacteria</taxon>
        <taxon>Bacillati</taxon>
        <taxon>Actinomycetota</taxon>
        <taxon>Actinomycetes</taxon>
        <taxon>Propionibacteriales</taxon>
        <taxon>Propionibacteriaceae</taxon>
        <taxon>Microlunatus</taxon>
    </lineage>
</organism>
<evidence type="ECO:0000259" key="1">
    <source>
        <dbReference type="Pfam" id="PF01261"/>
    </source>
</evidence>
<dbReference type="PANTHER" id="PTHR12110:SF53">
    <property type="entry name" value="BLR5974 PROTEIN"/>
    <property type="match status" value="1"/>
</dbReference>
<dbReference type="STRING" id="1032480.MLP_05710"/>
<dbReference type="PANTHER" id="PTHR12110">
    <property type="entry name" value="HYDROXYPYRUVATE ISOMERASE"/>
    <property type="match status" value="1"/>
</dbReference>
<accession>F5XK89</accession>
<dbReference type="eggNOG" id="COG1082">
    <property type="taxonomic scope" value="Bacteria"/>
</dbReference>
<reference evidence="2 3" key="1">
    <citation type="submission" date="2011-05" db="EMBL/GenBank/DDBJ databases">
        <title>Whole genome sequence of Microlunatus phosphovorus NM-1.</title>
        <authorList>
            <person name="Hosoyama A."/>
            <person name="Sasaki K."/>
            <person name="Harada T."/>
            <person name="Igarashi R."/>
            <person name="Kawakoshi A."/>
            <person name="Sasagawa M."/>
            <person name="Fukada J."/>
            <person name="Nakamura S."/>
            <person name="Katano Y."/>
            <person name="Hanada S."/>
            <person name="Kamagata Y."/>
            <person name="Nakamura N."/>
            <person name="Yamazaki S."/>
            <person name="Fujita N."/>
        </authorList>
    </citation>
    <scope>NUCLEOTIDE SEQUENCE [LARGE SCALE GENOMIC DNA]</scope>
    <source>
        <strain evidence="3">ATCC 700054 / DSM 10555 / JCM 9379 / NBRC 101784 / NCIMB 13414 / VKM Ac-1990 / NM-1</strain>
    </source>
</reference>
<gene>
    <name evidence="2" type="ordered locus">MLP_05710</name>
</gene>
<dbReference type="Proteomes" id="UP000007947">
    <property type="component" value="Chromosome"/>
</dbReference>
<evidence type="ECO:0000313" key="3">
    <source>
        <dbReference type="Proteomes" id="UP000007947"/>
    </source>
</evidence>
<dbReference type="OrthoDB" id="9815124at2"/>
<evidence type="ECO:0000313" key="2">
    <source>
        <dbReference type="EMBL" id="BAK33585.1"/>
    </source>
</evidence>
<dbReference type="InterPro" id="IPR050312">
    <property type="entry name" value="IolE/XylAMocC-like"/>
</dbReference>
<dbReference type="InterPro" id="IPR013022">
    <property type="entry name" value="Xyl_isomerase-like_TIM-brl"/>
</dbReference>
<dbReference type="HOGENOM" id="CLU_050006_2_2_11"/>
<sequence>MWTLSGFVDEIDDDFAVQCRVAAGLGLKYVEIRSAWGTNILDLDDDQLRRLREILAEHELQVSSIGSPIGKIGIGDDFEPHLARMVHAVEVAQLLQAPYLRLFSFFIPVGDDPDSYRDEVLRRMRALADVAEAGGVIAVHENEKEIYGDIPRRCLDIVTTVDSPNLRLAWDPANFVQCGVAPFTDGYADLRPHTVYIQIKDALFADSSVVVAGVGDGQVAETIRALRADGFDGFFSLEPHLGTQNSLGGFSGADLWAGAHEAFTRLLRAEGIAYA</sequence>
<dbReference type="SUPFAM" id="SSF51658">
    <property type="entry name" value="Xylose isomerase-like"/>
    <property type="match status" value="1"/>
</dbReference>
<dbReference type="RefSeq" id="WP_013861474.1">
    <property type="nucleotide sequence ID" value="NC_015635.1"/>
</dbReference>
<dbReference type="EMBL" id="AP012204">
    <property type="protein sequence ID" value="BAK33585.1"/>
    <property type="molecule type" value="Genomic_DNA"/>
</dbReference>
<dbReference type="Gene3D" id="3.20.20.150">
    <property type="entry name" value="Divalent-metal-dependent TIM barrel enzymes"/>
    <property type="match status" value="1"/>
</dbReference>
<dbReference type="AlphaFoldDB" id="F5XK89"/>
<dbReference type="Pfam" id="PF01261">
    <property type="entry name" value="AP_endonuc_2"/>
    <property type="match status" value="1"/>
</dbReference>
<name>F5XK89_MICPN</name>
<feature type="domain" description="Xylose isomerase-like TIM barrel" evidence="1">
    <location>
        <begin position="20"/>
        <end position="240"/>
    </location>
</feature>
<protein>
    <recommendedName>
        <fullName evidence="1">Xylose isomerase-like TIM barrel domain-containing protein</fullName>
    </recommendedName>
</protein>
<dbReference type="InterPro" id="IPR036237">
    <property type="entry name" value="Xyl_isomerase-like_sf"/>
</dbReference>
<keyword evidence="3" id="KW-1185">Reference proteome</keyword>
<dbReference type="KEGG" id="mph:MLP_05710"/>